<evidence type="ECO:0000313" key="2">
    <source>
        <dbReference type="EMBL" id="OAJ68796.1"/>
    </source>
</evidence>
<dbReference type="Proteomes" id="UP000077786">
    <property type="component" value="Unassembled WGS sequence"/>
</dbReference>
<comment type="caution">
    <text evidence="2">The sequence shown here is derived from an EMBL/GenBank/DDBJ whole genome shotgun (WGS) entry which is preliminary data.</text>
</comment>
<dbReference type="InterPro" id="IPR010093">
    <property type="entry name" value="SinI_DNA-bd"/>
</dbReference>
<evidence type="ECO:0000259" key="1">
    <source>
        <dbReference type="Pfam" id="PF12728"/>
    </source>
</evidence>
<evidence type="ECO:0000313" key="3">
    <source>
        <dbReference type="Proteomes" id="UP000077786"/>
    </source>
</evidence>
<name>A0A1B6VNJ5_9PROT</name>
<gene>
    <name evidence="2" type="ORF">A0123_00360</name>
</gene>
<organism evidence="2 3">
    <name type="scientific">Gluconobacter cerinus</name>
    <dbReference type="NCBI Taxonomy" id="38307"/>
    <lineage>
        <taxon>Bacteria</taxon>
        <taxon>Pseudomonadati</taxon>
        <taxon>Pseudomonadota</taxon>
        <taxon>Alphaproteobacteria</taxon>
        <taxon>Acetobacterales</taxon>
        <taxon>Acetobacteraceae</taxon>
        <taxon>Gluconobacter</taxon>
    </lineage>
</organism>
<sequence>MSSVFPLRRSDDIFITRREASERLRVSLSTIDRYVAAGELERLKIGPRRTLFRLRDVERLVRRDGSASSAMQTTLSNVWS</sequence>
<dbReference type="NCBIfam" id="TIGR01764">
    <property type="entry name" value="excise"/>
    <property type="match status" value="1"/>
</dbReference>
<feature type="domain" description="Helix-turn-helix" evidence="1">
    <location>
        <begin position="16"/>
        <end position="63"/>
    </location>
</feature>
<dbReference type="InterPro" id="IPR041657">
    <property type="entry name" value="HTH_17"/>
</dbReference>
<reference evidence="2 3" key="1">
    <citation type="submission" date="2016-03" db="EMBL/GenBank/DDBJ databases">
        <title>Draft genome sequence of Gluconobacter cerinus strain CECT 9110.</title>
        <authorList>
            <person name="Sainz F."/>
            <person name="Mas A."/>
            <person name="Torija M.J."/>
        </authorList>
    </citation>
    <scope>NUCLEOTIDE SEQUENCE [LARGE SCALE GENOMIC DNA]</scope>
    <source>
        <strain evidence="2 3">CECT 9110</strain>
    </source>
</reference>
<dbReference type="RefSeq" id="WP_035729032.1">
    <property type="nucleotide sequence ID" value="NZ_JAERLG010000003.1"/>
</dbReference>
<dbReference type="EMBL" id="LUTU01000004">
    <property type="protein sequence ID" value="OAJ68796.1"/>
    <property type="molecule type" value="Genomic_DNA"/>
</dbReference>
<dbReference type="GO" id="GO:0003677">
    <property type="term" value="F:DNA binding"/>
    <property type="evidence" value="ECO:0007669"/>
    <property type="project" value="InterPro"/>
</dbReference>
<proteinExistence type="predicted"/>
<dbReference type="AlphaFoldDB" id="A0A1B6VNJ5"/>
<accession>A0A1B6VNJ5</accession>
<dbReference type="Pfam" id="PF12728">
    <property type="entry name" value="HTH_17"/>
    <property type="match status" value="1"/>
</dbReference>
<protein>
    <submittedName>
        <fullName evidence="2">Helix-turn-helix domain protein</fullName>
    </submittedName>
</protein>
<dbReference type="InterPro" id="IPR009061">
    <property type="entry name" value="DNA-bd_dom_put_sf"/>
</dbReference>
<dbReference type="OrthoDB" id="5459819at2"/>
<dbReference type="SUPFAM" id="SSF46955">
    <property type="entry name" value="Putative DNA-binding domain"/>
    <property type="match status" value="1"/>
</dbReference>
<dbReference type="PATRIC" id="fig|38307.3.peg.376"/>